<reference evidence="2" key="1">
    <citation type="submission" date="2007-10" db="EMBL/GenBank/DDBJ databases">
        <title>NEDO human cDNA sequencing project focused on splicing variants.</title>
        <authorList>
            <person name="Wakamatsu A."/>
            <person name="Yamamoto J."/>
            <person name="Kimura K."/>
            <person name="Ishii S."/>
            <person name="Watanabe K."/>
            <person name="Sugiyama A."/>
            <person name="Murakawa K."/>
            <person name="Kaida T."/>
            <person name="Tsuchiya K."/>
            <person name="Fukuzumi Y."/>
            <person name="Kumagai A."/>
            <person name="Oishi Y."/>
            <person name="Yamamoto S."/>
            <person name="Ono Y."/>
            <person name="Komori Y."/>
            <person name="Yamazaki M."/>
            <person name="Kisu Y."/>
            <person name="Nishikawa T."/>
            <person name="Sugano S."/>
            <person name="Nomura N."/>
            <person name="Isogai T."/>
        </authorList>
    </citation>
    <scope>NUCLEOTIDE SEQUENCE</scope>
    <source>
        <tissue evidence="2">Cerebellum</tissue>
    </source>
</reference>
<organism evidence="2">
    <name type="scientific">Homo sapiens</name>
    <name type="common">Human</name>
    <dbReference type="NCBI Taxonomy" id="9606"/>
    <lineage>
        <taxon>Eukaryota</taxon>
        <taxon>Metazoa</taxon>
        <taxon>Chordata</taxon>
        <taxon>Craniata</taxon>
        <taxon>Vertebrata</taxon>
        <taxon>Euteleostomi</taxon>
        <taxon>Mammalia</taxon>
        <taxon>Eutheria</taxon>
        <taxon>Euarchontoglires</taxon>
        <taxon>Primates</taxon>
        <taxon>Haplorrhini</taxon>
        <taxon>Catarrhini</taxon>
        <taxon>Hominidae</taxon>
        <taxon>Homo</taxon>
    </lineage>
</organism>
<evidence type="ECO:0000256" key="1">
    <source>
        <dbReference type="SAM" id="MobiDB-lite"/>
    </source>
</evidence>
<protein>
    <submittedName>
        <fullName evidence="2">cDNA FLJ53553</fullName>
    </submittedName>
</protein>
<name>B7Z1R8_HUMAN</name>
<evidence type="ECO:0000313" key="2">
    <source>
        <dbReference type="EMBL" id="BAH11604.1"/>
    </source>
</evidence>
<accession>B7Z1R8</accession>
<dbReference type="AlphaFoldDB" id="B7Z1R8"/>
<feature type="compositionally biased region" description="Basic and acidic residues" evidence="1">
    <location>
        <begin position="1"/>
        <end position="17"/>
    </location>
</feature>
<feature type="compositionally biased region" description="Low complexity" evidence="1">
    <location>
        <begin position="51"/>
        <end position="62"/>
    </location>
</feature>
<proteinExistence type="evidence at transcript level"/>
<feature type="region of interest" description="Disordered" evidence="1">
    <location>
        <begin position="1"/>
        <end position="81"/>
    </location>
</feature>
<sequence>MDEKKVAQETKPRERRQSTPPHRPVLPASTLRRAPRGRSSAELALPTGPQSRSYAASARLSSTGRASAPSEKSRRPGSALRRYLLRSREAALRQSSRKQNSGYWRQISRPTSSRSRCFSFCPIVRTQGTISVTARPRLRYWLRQRSRRPPIHTSRPRPTDLAAHTDAYRQLAAAG</sequence>
<dbReference type="EMBL" id="AK293821">
    <property type="protein sequence ID" value="BAH11604.1"/>
    <property type="molecule type" value="mRNA"/>
</dbReference>